<dbReference type="PANTHER" id="PTHR33392">
    <property type="entry name" value="POLYISOPRENYL-TEICHOIC ACID--PEPTIDOGLYCAN TEICHOIC ACID TRANSFERASE TAGU"/>
    <property type="match status" value="1"/>
</dbReference>
<organism evidence="5 6">
    <name type="scientific">Janibacter melonis</name>
    <dbReference type="NCBI Taxonomy" id="262209"/>
    <lineage>
        <taxon>Bacteria</taxon>
        <taxon>Bacillati</taxon>
        <taxon>Actinomycetota</taxon>
        <taxon>Actinomycetes</taxon>
        <taxon>Micrococcales</taxon>
        <taxon>Intrasporangiaceae</taxon>
        <taxon>Janibacter</taxon>
    </lineage>
</organism>
<feature type="domain" description="Cell envelope-related transcriptional attenuator" evidence="4">
    <location>
        <begin position="124"/>
        <end position="266"/>
    </location>
</feature>
<dbReference type="EMBL" id="CP044548">
    <property type="protein sequence ID" value="QFQ29655.2"/>
    <property type="molecule type" value="Genomic_DNA"/>
</dbReference>
<evidence type="ECO:0000313" key="6">
    <source>
        <dbReference type="Proteomes" id="UP000271708"/>
    </source>
</evidence>
<dbReference type="PANTHER" id="PTHR33392:SF6">
    <property type="entry name" value="POLYISOPRENYL-TEICHOIC ACID--PEPTIDOGLYCAN TEICHOIC ACID TRANSFERASE TAGU"/>
    <property type="match status" value="1"/>
</dbReference>
<protein>
    <submittedName>
        <fullName evidence="5">LytR family transcriptional regulator</fullName>
    </submittedName>
</protein>
<dbReference type="Gene3D" id="3.40.630.190">
    <property type="entry name" value="LCP protein"/>
    <property type="match status" value="1"/>
</dbReference>
<feature type="region of interest" description="Disordered" evidence="2">
    <location>
        <begin position="341"/>
        <end position="361"/>
    </location>
</feature>
<dbReference type="KEGG" id="jme:EEW87_003905"/>
<dbReference type="Proteomes" id="UP000271708">
    <property type="component" value="Chromosome"/>
</dbReference>
<keyword evidence="3" id="KW-1133">Transmembrane helix</keyword>
<dbReference type="Pfam" id="PF03816">
    <property type="entry name" value="LytR_cpsA_psr"/>
    <property type="match status" value="1"/>
</dbReference>
<evidence type="ECO:0000313" key="5">
    <source>
        <dbReference type="EMBL" id="QFQ29655.2"/>
    </source>
</evidence>
<evidence type="ECO:0000259" key="4">
    <source>
        <dbReference type="Pfam" id="PF03816"/>
    </source>
</evidence>
<evidence type="ECO:0000256" key="1">
    <source>
        <dbReference type="ARBA" id="ARBA00006068"/>
    </source>
</evidence>
<reference evidence="5 6" key="1">
    <citation type="submission" date="2019-09" db="EMBL/GenBank/DDBJ databases">
        <title>Complete Genome Sequence of Janibacter melonis M714 with both human health impact and industrial applications.</title>
        <authorList>
            <person name="Jin M."/>
            <person name="Zhao Q.R."/>
        </authorList>
    </citation>
    <scope>NUCLEOTIDE SEQUENCE [LARGE SCALE GENOMIC DNA]</scope>
    <source>
        <strain evidence="5 6">M714</strain>
    </source>
</reference>
<evidence type="ECO:0000256" key="2">
    <source>
        <dbReference type="SAM" id="MobiDB-lite"/>
    </source>
</evidence>
<feature type="compositionally biased region" description="Gly residues" evidence="2">
    <location>
        <begin position="29"/>
        <end position="39"/>
    </location>
</feature>
<dbReference type="InterPro" id="IPR050922">
    <property type="entry name" value="LytR/CpsA/Psr_CW_biosynth"/>
</dbReference>
<proteinExistence type="inferred from homology"/>
<dbReference type="NCBIfam" id="TIGR00350">
    <property type="entry name" value="lytR_cpsA_psr"/>
    <property type="match status" value="1"/>
</dbReference>
<keyword evidence="3" id="KW-0812">Transmembrane</keyword>
<sequence length="361" mass="38668">MPVAGQGQSPRPERPRRPERPATDDRGRPGGPTGPTRTGGGRRRRPLRTAGIVLLCLALVWGGATYWAVSSAWGEVNKVDATPSGERVAEGDGRNVLLVGSDSREGMTREERNRLGTGQAEGKRTDSIIVLHTGGDRPVLLSIPRDSYVEIPGHGMNKINAAYSIGGAKLLGETIEANTGLHMDGYMEIGFGGFAQVVDAVDGVWICVQRDMDDPKAHIDLKKGCQTLDGKTALGYVRARYSDPEGDIGRAKRQRQFLGSLMGEIATPGTLVQPWKLRSLGQQSGGALTVGEDDSMIETGRAFWAIRSVSKGEGDSIVVPISNSNLPTPVGSAVQWDTEKAPQLFDDLNHNRPLSIDPSKG</sequence>
<feature type="region of interest" description="Disordered" evidence="2">
    <location>
        <begin position="1"/>
        <end position="45"/>
    </location>
</feature>
<accession>A0A5P8FJC4</accession>
<evidence type="ECO:0000256" key="3">
    <source>
        <dbReference type="SAM" id="Phobius"/>
    </source>
</evidence>
<gene>
    <name evidence="5" type="ORF">EEW87_003905</name>
</gene>
<dbReference type="AlphaFoldDB" id="A0A5P8FJC4"/>
<dbReference type="InterPro" id="IPR004474">
    <property type="entry name" value="LytR_CpsA_psr"/>
</dbReference>
<feature type="compositionally biased region" description="Basic and acidic residues" evidence="2">
    <location>
        <begin position="11"/>
        <end position="28"/>
    </location>
</feature>
<keyword evidence="3" id="KW-0472">Membrane</keyword>
<feature type="transmembrane region" description="Helical" evidence="3">
    <location>
        <begin position="47"/>
        <end position="69"/>
    </location>
</feature>
<comment type="similarity">
    <text evidence="1">Belongs to the LytR/CpsA/Psr (LCP) family.</text>
</comment>
<name>A0A5P8FJC4_9MICO</name>